<evidence type="ECO:0000256" key="7">
    <source>
        <dbReference type="SAM" id="MobiDB-lite"/>
    </source>
</evidence>
<reference evidence="8 9" key="1">
    <citation type="journal article" date="2011" name="Vet. Microbiol.">
        <title>Genetic variability and phylogeny of Torque teno sus virus 1 (TTSuV1) and 2 (TTSuV2) based on complete genomes.</title>
        <authorList>
            <person name="Cortey M."/>
            <person name="Macera L."/>
            <person name="Segales J."/>
            <person name="Kekarainen T."/>
        </authorList>
    </citation>
    <scope>NUCLEOTIDE SEQUENCE [LARGE SCALE GENOMIC DNA]</scope>
    <source>
        <strain evidence="8">TTV1_G21</strain>
    </source>
</reference>
<keyword evidence="4 6" id="KW-0167">Capsid protein</keyword>
<keyword evidence="3 6" id="KW-1140">T=1 icosahedral capsid protein</keyword>
<evidence type="ECO:0000313" key="8">
    <source>
        <dbReference type="EMBL" id="ADM33781.1"/>
    </source>
</evidence>
<evidence type="ECO:0000256" key="2">
    <source>
        <dbReference type="ARBA" id="ARBA00006131"/>
    </source>
</evidence>
<dbReference type="Proteomes" id="UP000133757">
    <property type="component" value="Genome"/>
</dbReference>
<evidence type="ECO:0000256" key="6">
    <source>
        <dbReference type="RuleBase" id="RU361230"/>
    </source>
</evidence>
<evidence type="ECO:0000256" key="5">
    <source>
        <dbReference type="ARBA" id="ARBA00022844"/>
    </source>
</evidence>
<organism evidence="8 9">
    <name type="scientific">Torque teno sus virus 1a</name>
    <dbReference type="NCBI Taxonomy" id="687386"/>
    <lineage>
        <taxon>Viruses</taxon>
        <taxon>Monodnaviria</taxon>
        <taxon>Shotokuvirae</taxon>
        <taxon>Commensaviricota</taxon>
        <taxon>Cardeaviricetes</taxon>
        <taxon>Sanitavirales</taxon>
        <taxon>Anelloviridae</taxon>
        <taxon>Iotatorquevirus</taxon>
        <taxon>Iotatorquevirus suida1a</taxon>
    </lineage>
</organism>
<name>E0Y3Z1_9VIRU</name>
<dbReference type="GO" id="GO:0039615">
    <property type="term" value="C:T=1 icosahedral viral capsid"/>
    <property type="evidence" value="ECO:0007669"/>
    <property type="project" value="UniProtKB-UniRule"/>
</dbReference>
<comment type="function">
    <text evidence="6">Self-assembles to form an icosahedral capsid.</text>
</comment>
<dbReference type="Pfam" id="PF02956">
    <property type="entry name" value="TT_ORF1"/>
    <property type="match status" value="1"/>
</dbReference>
<feature type="compositionally biased region" description="Low complexity" evidence="7">
    <location>
        <begin position="594"/>
        <end position="608"/>
    </location>
</feature>
<accession>E0Y3Z1</accession>
<comment type="subcellular location">
    <subcellularLocation>
        <location evidence="1 6">Virion</location>
    </subcellularLocation>
</comment>
<proteinExistence type="inferred from homology"/>
<evidence type="ECO:0000256" key="3">
    <source>
        <dbReference type="ARBA" id="ARBA00022431"/>
    </source>
</evidence>
<comment type="similarity">
    <text evidence="2 6">Belongs to the anelloviridae capsid protein family.</text>
</comment>
<dbReference type="InterPro" id="IPR004219">
    <property type="entry name" value="TTvirus_Unk"/>
</dbReference>
<feature type="compositionally biased region" description="Acidic residues" evidence="7">
    <location>
        <begin position="581"/>
        <end position="593"/>
    </location>
</feature>
<evidence type="ECO:0000256" key="4">
    <source>
        <dbReference type="ARBA" id="ARBA00022561"/>
    </source>
</evidence>
<feature type="region of interest" description="Disordered" evidence="7">
    <location>
        <begin position="567"/>
        <end position="626"/>
    </location>
</feature>
<protein>
    <recommendedName>
        <fullName evidence="6">Capsid protein</fullName>
    </recommendedName>
</protein>
<sequence length="648" mass="76156">MRFRRRRFGRRRRYYRKRRGGWRRRYGRRWRRTAWRRRRVRRWRRSVFRRGGRRARPYRISAWNPRVVRRVVIKGWWPLIQCMEGMEYLRYRPMYNIEKRWIYKKQSSRVFSEDMGYLMQYGGGWASGTISLKGLFNEHELWRNVWSRSNDGMDLARYFGCSITLYPEENQDYLFWFDTEFDQQQLINLQEYTQPSVMLQAKNSRLIAAKSRMPIRRRVKRIFIPPPSQMTTQWQFQKDLANYPLFNWACICIDMEKPFDYTGAWKMAWWSMQRQASGDMEYIEKWGRIPPTGDWQLPSSSVMTQNGNNPNWKPRDAPAIYPIVAYWTSNGSTKTCNWCTIHNTPINRWRKKEAAAVQVRDLRGLCLRVCSEQETYYRWQQGEFTGQFKQQWWPGGGTDHALCVIDATGTKALDNPDVYVLTWNGQINSAATPPLTYWGITTSGGRAWQDTDFGKIRLPKTGHDIDFGHKTRFGPFCVKNPPPEFGNDPPKPINIWVKYKFFFQFGGMYQPPCGIQDPGTSNPTYPVRMGGAVTHPKYAGQGGGYTTQVGAQGITAASLRAISAAPPRSYSQSAFLQEPKEEAEEGEETEETSCESSITSAESSTEGDGSSEDEERRARRRRNKRRLRIFLQRLADRSVDHKRRRFSE</sequence>
<keyword evidence="5 6" id="KW-0946">Virion</keyword>
<evidence type="ECO:0000256" key="1">
    <source>
        <dbReference type="ARBA" id="ARBA00004328"/>
    </source>
</evidence>
<evidence type="ECO:0000313" key="9">
    <source>
        <dbReference type="Proteomes" id="UP000133757"/>
    </source>
</evidence>
<dbReference type="EMBL" id="GU570201">
    <property type="protein sequence ID" value="ADM33781.1"/>
    <property type="molecule type" value="Genomic_DNA"/>
</dbReference>